<accession>A0ABU3K8I2</accession>
<dbReference type="Proteomes" id="UP001250932">
    <property type="component" value="Unassembled WGS sequence"/>
</dbReference>
<evidence type="ECO:0000256" key="1">
    <source>
        <dbReference type="SAM" id="Coils"/>
    </source>
</evidence>
<feature type="coiled-coil region" evidence="1">
    <location>
        <begin position="197"/>
        <end position="259"/>
    </location>
</feature>
<dbReference type="RefSeq" id="WP_313833108.1">
    <property type="nucleotide sequence ID" value="NZ_JAQOUE010000001.1"/>
</dbReference>
<sequence length="431" mass="50439">MSLDDILKIIEGENEEEISKIRKSLDHLRRRLEVDPAGVSQEDVIEGIINRFGLVGTSDFLEDSPWLIKALHFTSRPISNEQIRSAWEDFFIEEAEESHIILDDYPILESIAWWYFLHRNDPALDGEENMIRRALAVFEALVLAVRGYEGEADYEDVLSGNGLTILHLYFYGLKDFERAKFYAQLLEMEYRACRMVLEDYLQVRDVYEKLVKKEKEKHTTIDTLFLLQWDTIAAREREIRELDKKFKQLLKERREQIDLKGAEFELRETYGATWNELHDETKKQIILASAFIKSTLANKHPFVIPWTIFKAINSELLMRLFEPIGLLKNDILNYENGTSPASLLIKFRMLEIGSRAPDVDSLIRNALNSIGGQDKILSFDDLEHLKFLRKHRNSAEHGTRRPYTDTDMKKLARDVWESGWLLNWLKRLSQG</sequence>
<dbReference type="EMBL" id="JAQOUE010000001">
    <property type="protein sequence ID" value="MDT7042669.1"/>
    <property type="molecule type" value="Genomic_DNA"/>
</dbReference>
<evidence type="ECO:0008006" key="4">
    <source>
        <dbReference type="Google" id="ProtNLM"/>
    </source>
</evidence>
<reference evidence="2 3" key="1">
    <citation type="journal article" date="2023" name="ISME J.">
        <title>Cultivation and genomic characterization of novel and ubiquitous marine nitrite-oxidizing bacteria from the Nitrospirales.</title>
        <authorList>
            <person name="Mueller A.J."/>
            <person name="Daebeler A."/>
            <person name="Herbold C.W."/>
            <person name="Kirkegaard R.H."/>
            <person name="Daims H."/>
        </authorList>
    </citation>
    <scope>NUCLEOTIDE SEQUENCE [LARGE SCALE GENOMIC DNA]</scope>
    <source>
        <strain evidence="2 3">EB</strain>
    </source>
</reference>
<gene>
    <name evidence="2" type="ORF">PPG34_09930</name>
</gene>
<organism evidence="2 3">
    <name type="scientific">Candidatus Nitronereus thalassa</name>
    <dbReference type="NCBI Taxonomy" id="3020898"/>
    <lineage>
        <taxon>Bacteria</taxon>
        <taxon>Pseudomonadati</taxon>
        <taxon>Nitrospirota</taxon>
        <taxon>Nitrospiria</taxon>
        <taxon>Nitrospirales</taxon>
        <taxon>Nitrospiraceae</taxon>
        <taxon>Candidatus Nitronereus</taxon>
    </lineage>
</organism>
<comment type="caution">
    <text evidence="2">The sequence shown here is derived from an EMBL/GenBank/DDBJ whole genome shotgun (WGS) entry which is preliminary data.</text>
</comment>
<evidence type="ECO:0000313" key="3">
    <source>
        <dbReference type="Proteomes" id="UP001250932"/>
    </source>
</evidence>
<name>A0ABU3K8I2_9BACT</name>
<keyword evidence="3" id="KW-1185">Reference proteome</keyword>
<protein>
    <recommendedName>
        <fullName evidence="4">DUF4145 domain-containing protein</fullName>
    </recommendedName>
</protein>
<evidence type="ECO:0000313" key="2">
    <source>
        <dbReference type="EMBL" id="MDT7042669.1"/>
    </source>
</evidence>
<keyword evidence="1" id="KW-0175">Coiled coil</keyword>
<proteinExistence type="predicted"/>